<feature type="domain" description="DUF7639" evidence="2">
    <location>
        <begin position="128"/>
        <end position="206"/>
    </location>
</feature>
<evidence type="ECO:0000259" key="2">
    <source>
        <dbReference type="Pfam" id="PF24645"/>
    </source>
</evidence>
<comment type="caution">
    <text evidence="3">The sequence shown here is derived from an EMBL/GenBank/DDBJ whole genome shotgun (WGS) entry which is preliminary data.</text>
</comment>
<feature type="domain" description="DUF7638" evidence="1">
    <location>
        <begin position="17"/>
        <end position="127"/>
    </location>
</feature>
<organism evidence="3 4">
    <name type="scientific">Acinetobacter thutiue</name>
    <dbReference type="NCBI Taxonomy" id="2998078"/>
    <lineage>
        <taxon>Bacteria</taxon>
        <taxon>Pseudomonadati</taxon>
        <taxon>Pseudomonadota</taxon>
        <taxon>Gammaproteobacteria</taxon>
        <taxon>Moraxellales</taxon>
        <taxon>Moraxellaceae</taxon>
        <taxon>Acinetobacter</taxon>
    </lineage>
</organism>
<accession>A0ABT7WP35</accession>
<evidence type="ECO:0000259" key="1">
    <source>
        <dbReference type="Pfam" id="PF24644"/>
    </source>
</evidence>
<dbReference type="InterPro" id="IPR056055">
    <property type="entry name" value="DUF7638"/>
</dbReference>
<protein>
    <submittedName>
        <fullName evidence="3">Uncharacterized protein</fullName>
    </submittedName>
</protein>
<dbReference type="Proteomes" id="UP001168524">
    <property type="component" value="Unassembled WGS sequence"/>
</dbReference>
<proteinExistence type="predicted"/>
<reference evidence="3" key="1">
    <citation type="submission" date="2023-06" db="EMBL/GenBank/DDBJ databases">
        <title>Two novel species of Acinetobacter isolated from motorbike repairing workshop in Vietnam.</title>
        <authorList>
            <person name="Le N.T.T."/>
        </authorList>
    </citation>
    <scope>NUCLEOTIDE SEQUENCE</scope>
    <source>
        <strain evidence="3">VNH17</strain>
    </source>
</reference>
<name>A0ABT7WP35_9GAMM</name>
<dbReference type="EMBL" id="JAUDZE010000003">
    <property type="protein sequence ID" value="MDN0014439.1"/>
    <property type="molecule type" value="Genomic_DNA"/>
</dbReference>
<keyword evidence="4" id="KW-1185">Reference proteome</keyword>
<evidence type="ECO:0000313" key="3">
    <source>
        <dbReference type="EMBL" id="MDN0014439.1"/>
    </source>
</evidence>
<sequence length="398" mass="45936">MTFRKGNLNYGIYKKAEDGTFIIGTTLPVFVLLEIYDPDEAGCLYSLETLSIYQDGTIRCGYQHFNLQQLKQEIQEGKITVQIAESSKLEIESLGEFGIYPSLSYYKNNDDLIKEVIDIIDELNDRPDSSARCQIAWENYLTHPCAENIEYLIIAYEAIPTHHRKYVLGDMDQHDIPIRKVIYQEPLPLRYSIVQPEFQPAIQQFSKEIFDTSTPLEKFYKELKNLAGNQNIRPFVCNGNPLKTDILIIGFNPATQADDFWNYFDPATGFNKNDWLEAYQQDRIDAGKPALSNTRRVIEWINDALFSIHPNLVVMETNIYALPTRKKTDLTQSDQDTFIFDFLIQHLQPKVMITHGVDAERHIKSINLNTPILAQKHFAIGWSRKKAQQLAQEILTFL</sequence>
<dbReference type="RefSeq" id="WP_267980703.1">
    <property type="nucleotide sequence ID" value="NZ_JAPQKF010000003.1"/>
</dbReference>
<dbReference type="Pfam" id="PF24644">
    <property type="entry name" value="DUF7638"/>
    <property type="match status" value="1"/>
</dbReference>
<evidence type="ECO:0000313" key="4">
    <source>
        <dbReference type="Proteomes" id="UP001168524"/>
    </source>
</evidence>
<dbReference type="Pfam" id="PF24645">
    <property type="entry name" value="DUF7639"/>
    <property type="match status" value="1"/>
</dbReference>
<gene>
    <name evidence="3" type="ORF">QTA56_09350</name>
</gene>
<dbReference type="InterPro" id="IPR056056">
    <property type="entry name" value="DUF7639"/>
</dbReference>